<sequence>SFQLAATIEYHFGQALVECKSGACVRDLSMDLVEQLKGNFYVENCVTSLDTQADCLEFMELAKSIMWERKFDLGGWEFNTNYEVPPSNVLGLLWDRKTNTFKINVRNLSSIKLGTVTRRIILSAEILYGTIWDQEVDPEISARFMTWMEEIRLLSGVKIVKISRWLPGCTESKVNWTLHIFSDAYLTSYGSAAFLRVTCREGV</sequence>
<dbReference type="AlphaFoldDB" id="A0A8K0FVU0"/>
<reference evidence="1" key="1">
    <citation type="submission" date="2019-08" db="EMBL/GenBank/DDBJ databases">
        <title>The genome of the North American firefly Photinus pyralis.</title>
        <authorList>
            <consortium name="Photinus pyralis genome working group"/>
            <person name="Fallon T.R."/>
            <person name="Sander Lower S.E."/>
            <person name="Weng J.-K."/>
        </authorList>
    </citation>
    <scope>NUCLEOTIDE SEQUENCE</scope>
    <source>
        <strain evidence="1">TRF0915ILg1</strain>
        <tissue evidence="1">Whole body</tissue>
    </source>
</reference>
<proteinExistence type="predicted"/>
<evidence type="ECO:0000313" key="1">
    <source>
        <dbReference type="EMBL" id="KAF2879270.1"/>
    </source>
</evidence>
<comment type="caution">
    <text evidence="1">The sequence shown here is derived from an EMBL/GenBank/DDBJ whole genome shotgun (WGS) entry which is preliminary data.</text>
</comment>
<name>A0A8K0FVU0_IGNLU</name>
<accession>A0A8K0FVU0</accession>
<feature type="non-terminal residue" evidence="1">
    <location>
        <position position="1"/>
    </location>
</feature>
<dbReference type="EMBL" id="VTPC01091197">
    <property type="protein sequence ID" value="KAF2879270.1"/>
    <property type="molecule type" value="Genomic_DNA"/>
</dbReference>
<evidence type="ECO:0000313" key="2">
    <source>
        <dbReference type="Proteomes" id="UP000801492"/>
    </source>
</evidence>
<dbReference type="InterPro" id="IPR008042">
    <property type="entry name" value="Retrotrans_Pao"/>
</dbReference>
<dbReference type="Pfam" id="PF05380">
    <property type="entry name" value="Peptidase_A17"/>
    <property type="match status" value="1"/>
</dbReference>
<dbReference type="OrthoDB" id="6777813at2759"/>
<protein>
    <submittedName>
        <fullName evidence="1">Uncharacterized protein</fullName>
    </submittedName>
</protein>
<gene>
    <name evidence="1" type="ORF">ILUMI_26900</name>
</gene>
<keyword evidence="2" id="KW-1185">Reference proteome</keyword>
<organism evidence="1 2">
    <name type="scientific">Ignelater luminosus</name>
    <name type="common">Cucubano</name>
    <name type="synonym">Pyrophorus luminosus</name>
    <dbReference type="NCBI Taxonomy" id="2038154"/>
    <lineage>
        <taxon>Eukaryota</taxon>
        <taxon>Metazoa</taxon>
        <taxon>Ecdysozoa</taxon>
        <taxon>Arthropoda</taxon>
        <taxon>Hexapoda</taxon>
        <taxon>Insecta</taxon>
        <taxon>Pterygota</taxon>
        <taxon>Neoptera</taxon>
        <taxon>Endopterygota</taxon>
        <taxon>Coleoptera</taxon>
        <taxon>Polyphaga</taxon>
        <taxon>Elateriformia</taxon>
        <taxon>Elateroidea</taxon>
        <taxon>Elateridae</taxon>
        <taxon>Agrypninae</taxon>
        <taxon>Pyrophorini</taxon>
        <taxon>Ignelater</taxon>
    </lineage>
</organism>
<dbReference type="Proteomes" id="UP000801492">
    <property type="component" value="Unassembled WGS sequence"/>
</dbReference>